<feature type="non-terminal residue" evidence="1">
    <location>
        <position position="38"/>
    </location>
</feature>
<name>A0A3B0PJQ8_9BACT</name>
<proteinExistence type="predicted"/>
<dbReference type="Proteomes" id="UP000259864">
    <property type="component" value="Chromosome 1"/>
</dbReference>
<sequence length="38" mass="4590">MIVYIIKDVLNRMLVIDGEVDYAYKQIDDQNLLITFKW</sequence>
<dbReference type="AlphaFoldDB" id="A0A3B0PJQ8"/>
<dbReference type="KEGG" id="mala:NCTC10135_00532"/>
<dbReference type="NCBIfam" id="NF045957">
    <property type="entry name" value="MHO_1590_dom"/>
    <property type="match status" value="1"/>
</dbReference>
<gene>
    <name evidence="1" type="ORF">NCTC10135_00532</name>
</gene>
<evidence type="ECO:0000313" key="1">
    <source>
        <dbReference type="EMBL" id="SYV90023.1"/>
    </source>
</evidence>
<evidence type="ECO:0000313" key="2">
    <source>
        <dbReference type="Proteomes" id="UP000259864"/>
    </source>
</evidence>
<reference evidence="2" key="1">
    <citation type="submission" date="2018-06" db="EMBL/GenBank/DDBJ databases">
        <authorList>
            <consortium name="Pathogen Informatics"/>
        </authorList>
    </citation>
    <scope>NUCLEOTIDE SEQUENCE [LARGE SCALE GENOMIC DNA]</scope>
    <source>
        <strain evidence="2">NCTC10135</strain>
    </source>
</reference>
<accession>A0A3B0PJQ8</accession>
<organism evidence="1 2">
    <name type="scientific">Metamycoplasma alkalescens</name>
    <dbReference type="NCBI Taxonomy" id="45363"/>
    <lineage>
        <taxon>Bacteria</taxon>
        <taxon>Bacillati</taxon>
        <taxon>Mycoplasmatota</taxon>
        <taxon>Mycoplasmoidales</taxon>
        <taxon>Metamycoplasmataceae</taxon>
        <taxon>Metamycoplasma</taxon>
    </lineage>
</organism>
<protein>
    <submittedName>
        <fullName evidence="1">Uncharacterized protein</fullName>
    </submittedName>
</protein>
<dbReference type="EMBL" id="LS991949">
    <property type="protein sequence ID" value="SYV90023.1"/>
    <property type="molecule type" value="Genomic_DNA"/>
</dbReference>